<proteinExistence type="predicted"/>
<evidence type="ECO:0000313" key="1">
    <source>
        <dbReference type="EMBL" id="GIY17873.1"/>
    </source>
</evidence>
<protein>
    <submittedName>
        <fullName evidence="1">Uncharacterized protein</fullName>
    </submittedName>
</protein>
<name>A0AAV4R6B8_CAEEX</name>
<reference evidence="1 2" key="1">
    <citation type="submission" date="2021-06" db="EMBL/GenBank/DDBJ databases">
        <title>Caerostris extrusa draft genome.</title>
        <authorList>
            <person name="Kono N."/>
            <person name="Arakawa K."/>
        </authorList>
    </citation>
    <scope>NUCLEOTIDE SEQUENCE [LARGE SCALE GENOMIC DNA]</scope>
</reference>
<accession>A0AAV4R6B8</accession>
<organism evidence="1 2">
    <name type="scientific">Caerostris extrusa</name>
    <name type="common">Bark spider</name>
    <name type="synonym">Caerostris bankana</name>
    <dbReference type="NCBI Taxonomy" id="172846"/>
    <lineage>
        <taxon>Eukaryota</taxon>
        <taxon>Metazoa</taxon>
        <taxon>Ecdysozoa</taxon>
        <taxon>Arthropoda</taxon>
        <taxon>Chelicerata</taxon>
        <taxon>Arachnida</taxon>
        <taxon>Araneae</taxon>
        <taxon>Araneomorphae</taxon>
        <taxon>Entelegynae</taxon>
        <taxon>Araneoidea</taxon>
        <taxon>Araneidae</taxon>
        <taxon>Caerostris</taxon>
    </lineage>
</organism>
<dbReference type="Proteomes" id="UP001054945">
    <property type="component" value="Unassembled WGS sequence"/>
</dbReference>
<dbReference type="AlphaFoldDB" id="A0AAV4R6B8"/>
<comment type="caution">
    <text evidence="1">The sequence shown here is derived from an EMBL/GenBank/DDBJ whole genome shotgun (WGS) entry which is preliminary data.</text>
</comment>
<dbReference type="EMBL" id="BPLR01007557">
    <property type="protein sequence ID" value="GIY17873.1"/>
    <property type="molecule type" value="Genomic_DNA"/>
</dbReference>
<sequence>MSNLLALTVVFVGFRTDRLLNSLIKQRFDPQSTTTSSFVGTQLFCAAICPPSSGSTWRWIPDQDDKQVLKRNDMKGSNSVTNACPMVYPEEVQIELIGKWVTFRATRYRTTHSLSLPSELAATATSPPPRDSATVFWTPPKGGSEVSLMVNGLAVSLPSLTQPVMRIDVCLSWCMDLARLKSAC</sequence>
<keyword evidence="2" id="KW-1185">Reference proteome</keyword>
<gene>
    <name evidence="1" type="ORF">CEXT_480961</name>
</gene>
<evidence type="ECO:0000313" key="2">
    <source>
        <dbReference type="Proteomes" id="UP001054945"/>
    </source>
</evidence>